<keyword evidence="5" id="KW-0560">Oxidoreductase</keyword>
<dbReference type="InterPro" id="IPR002401">
    <property type="entry name" value="Cyt_P450_E_grp-I"/>
</dbReference>
<dbReference type="Gene3D" id="1.10.630.10">
    <property type="entry name" value="Cytochrome P450"/>
    <property type="match status" value="1"/>
</dbReference>
<dbReference type="AlphaFoldDB" id="A0A9N9S7A6"/>
<evidence type="ECO:0000313" key="9">
    <source>
        <dbReference type="EMBL" id="CAG9811947.1"/>
    </source>
</evidence>
<dbReference type="GO" id="GO:0020037">
    <property type="term" value="F:heme binding"/>
    <property type="evidence" value="ECO:0007669"/>
    <property type="project" value="InterPro"/>
</dbReference>
<dbReference type="Proteomes" id="UP001153620">
    <property type="component" value="Chromosome 4"/>
</dbReference>
<organism evidence="9 10">
    <name type="scientific">Chironomus riparius</name>
    <dbReference type="NCBI Taxonomy" id="315576"/>
    <lineage>
        <taxon>Eukaryota</taxon>
        <taxon>Metazoa</taxon>
        <taxon>Ecdysozoa</taxon>
        <taxon>Arthropoda</taxon>
        <taxon>Hexapoda</taxon>
        <taxon>Insecta</taxon>
        <taxon>Pterygota</taxon>
        <taxon>Neoptera</taxon>
        <taxon>Endopterygota</taxon>
        <taxon>Diptera</taxon>
        <taxon>Nematocera</taxon>
        <taxon>Chironomoidea</taxon>
        <taxon>Chironomidae</taxon>
        <taxon>Chironominae</taxon>
        <taxon>Chironomus</taxon>
    </lineage>
</organism>
<keyword evidence="10" id="KW-1185">Reference proteome</keyword>
<name>A0A9N9S7A6_9DIPT</name>
<keyword evidence="4 8" id="KW-0479">Metal-binding</keyword>
<reference evidence="9" key="1">
    <citation type="submission" date="2022-01" db="EMBL/GenBank/DDBJ databases">
        <authorList>
            <person name="King R."/>
        </authorList>
    </citation>
    <scope>NUCLEOTIDE SEQUENCE</scope>
</reference>
<dbReference type="InterPro" id="IPR050196">
    <property type="entry name" value="Cytochrome_P450_Monoox"/>
</dbReference>
<dbReference type="PRINTS" id="PR00463">
    <property type="entry name" value="EP450I"/>
</dbReference>
<dbReference type="OrthoDB" id="1470350at2759"/>
<comment type="similarity">
    <text evidence="2">Belongs to the cytochrome P450 family.</text>
</comment>
<comment type="cofactor">
    <cofactor evidence="1 8">
        <name>heme</name>
        <dbReference type="ChEBI" id="CHEBI:30413"/>
    </cofactor>
</comment>
<dbReference type="InterPro" id="IPR001128">
    <property type="entry name" value="Cyt_P450"/>
</dbReference>
<dbReference type="InterPro" id="IPR036396">
    <property type="entry name" value="Cyt_P450_sf"/>
</dbReference>
<dbReference type="SUPFAM" id="SSF48264">
    <property type="entry name" value="Cytochrome P450"/>
    <property type="match status" value="1"/>
</dbReference>
<reference evidence="9" key="2">
    <citation type="submission" date="2022-10" db="EMBL/GenBank/DDBJ databases">
        <authorList>
            <consortium name="ENA_rothamsted_submissions"/>
            <consortium name="culmorum"/>
            <person name="King R."/>
        </authorList>
    </citation>
    <scope>NUCLEOTIDE SEQUENCE</scope>
</reference>
<evidence type="ECO:0000313" key="10">
    <source>
        <dbReference type="Proteomes" id="UP001153620"/>
    </source>
</evidence>
<proteinExistence type="inferred from homology"/>
<keyword evidence="3 8" id="KW-0349">Heme</keyword>
<evidence type="ECO:0000256" key="1">
    <source>
        <dbReference type="ARBA" id="ARBA00001971"/>
    </source>
</evidence>
<dbReference type="PANTHER" id="PTHR24291">
    <property type="entry name" value="CYTOCHROME P450 FAMILY 4"/>
    <property type="match status" value="1"/>
</dbReference>
<sequence length="484" mass="56636">MFDILSFTIFCAVSAIAYYFVIRDRNQRVYELAAKLPGHDKFTLLQSFLLILKTPRKDYISKVLGYMRNEYPVTKIWLFNNLLVLTKDADFINKVFNMHQTYNKPDIFYKGFMTSKGLITLAGSEHKRHRKVLNKAFTSKMMQRLPEIFDEKAKKIIGNLCEVEDRGEFELLNYIGPFSLETFGKSNLNYEIDYHRSEILDAYDRYSSVAVDYLPYSMMSISKNLITPTKLGQRIQDVFQKFDNYFDNVIKSNNQNNNNNMLESTAIDILLDPKNEFTEEEIKDELIMMLLGAFETSTRIISMTLMMLGMHKDIQHKLIKEIEEVYNLEDTNAKFSADFLQKFPYLEMVIKETMRLFAVVPLVARETSEEVDINGFLIPKNTTILISIYAMQRDEKYWGSDAHLFKPERLENGMEFPHAWAPFTGGSRICIGYRYAMMAMKVFLINFFRTYTVNCSQKFEDIESEMTMTLNFLTGYKVSIHKNQ</sequence>
<feature type="binding site" description="axial binding residue" evidence="8">
    <location>
        <position position="430"/>
    </location>
    <ligand>
        <name>heme</name>
        <dbReference type="ChEBI" id="CHEBI:30413"/>
    </ligand>
    <ligandPart>
        <name>Fe</name>
        <dbReference type="ChEBI" id="CHEBI:18248"/>
    </ligandPart>
</feature>
<keyword evidence="6 8" id="KW-0408">Iron</keyword>
<keyword evidence="7" id="KW-0503">Monooxygenase</keyword>
<dbReference type="PANTHER" id="PTHR24291:SF50">
    <property type="entry name" value="BIFUNCTIONAL ALBAFLAVENONE MONOOXYGENASE_TERPENE SYNTHASE"/>
    <property type="match status" value="1"/>
</dbReference>
<dbReference type="PRINTS" id="PR00385">
    <property type="entry name" value="P450"/>
</dbReference>
<dbReference type="Pfam" id="PF00067">
    <property type="entry name" value="p450"/>
    <property type="match status" value="1"/>
</dbReference>
<dbReference type="GO" id="GO:0005506">
    <property type="term" value="F:iron ion binding"/>
    <property type="evidence" value="ECO:0007669"/>
    <property type="project" value="InterPro"/>
</dbReference>
<evidence type="ECO:0000256" key="6">
    <source>
        <dbReference type="ARBA" id="ARBA00023004"/>
    </source>
</evidence>
<gene>
    <name evidence="9" type="ORF">CHIRRI_LOCUS14754</name>
</gene>
<evidence type="ECO:0000256" key="7">
    <source>
        <dbReference type="ARBA" id="ARBA00023033"/>
    </source>
</evidence>
<evidence type="ECO:0000256" key="8">
    <source>
        <dbReference type="PIRSR" id="PIRSR602401-1"/>
    </source>
</evidence>
<dbReference type="EMBL" id="OU895880">
    <property type="protein sequence ID" value="CAG9811947.1"/>
    <property type="molecule type" value="Genomic_DNA"/>
</dbReference>
<evidence type="ECO:0000256" key="5">
    <source>
        <dbReference type="ARBA" id="ARBA00023002"/>
    </source>
</evidence>
<dbReference type="GO" id="GO:0004497">
    <property type="term" value="F:monooxygenase activity"/>
    <property type="evidence" value="ECO:0007669"/>
    <property type="project" value="UniProtKB-KW"/>
</dbReference>
<evidence type="ECO:0000256" key="2">
    <source>
        <dbReference type="ARBA" id="ARBA00010617"/>
    </source>
</evidence>
<evidence type="ECO:0008006" key="11">
    <source>
        <dbReference type="Google" id="ProtNLM"/>
    </source>
</evidence>
<evidence type="ECO:0000256" key="3">
    <source>
        <dbReference type="ARBA" id="ARBA00022617"/>
    </source>
</evidence>
<accession>A0A9N9S7A6</accession>
<evidence type="ECO:0000256" key="4">
    <source>
        <dbReference type="ARBA" id="ARBA00022723"/>
    </source>
</evidence>
<protein>
    <recommendedName>
        <fullName evidence="11">Cytochrome P450</fullName>
    </recommendedName>
</protein>
<dbReference type="GO" id="GO:0016705">
    <property type="term" value="F:oxidoreductase activity, acting on paired donors, with incorporation or reduction of molecular oxygen"/>
    <property type="evidence" value="ECO:0007669"/>
    <property type="project" value="InterPro"/>
</dbReference>